<evidence type="ECO:0000256" key="1">
    <source>
        <dbReference type="SAM" id="MobiDB-lite"/>
    </source>
</evidence>
<feature type="region of interest" description="Disordered" evidence="1">
    <location>
        <begin position="105"/>
        <end position="163"/>
    </location>
</feature>
<dbReference type="Proteomes" id="UP000475532">
    <property type="component" value="Unassembled WGS sequence"/>
</dbReference>
<gene>
    <name evidence="2" type="ORF">G3I70_03660</name>
    <name evidence="3" type="ORF">G3I70_08650</name>
</gene>
<accession>A0A6L9Q981</accession>
<reference evidence="2 4" key="1">
    <citation type="submission" date="2020-01" db="EMBL/GenBank/DDBJ databases">
        <title>Insect and environment-associated Actinomycetes.</title>
        <authorList>
            <person name="Currrie C."/>
            <person name="Chevrette M."/>
            <person name="Carlson C."/>
            <person name="Stubbendieck R."/>
            <person name="Wendt-Pienkowski E."/>
        </authorList>
    </citation>
    <scope>NUCLEOTIDE SEQUENCE [LARGE SCALE GENOMIC DNA]</scope>
    <source>
        <strain evidence="2 4">SID10258</strain>
    </source>
</reference>
<comment type="caution">
    <text evidence="2">The sequence shown here is derived from an EMBL/GenBank/DDBJ whole genome shotgun (WGS) entry which is preliminary data.</text>
</comment>
<protein>
    <submittedName>
        <fullName evidence="2">Uncharacterized protein</fullName>
    </submittedName>
</protein>
<dbReference type="EMBL" id="JAAGLI010000213">
    <property type="protein sequence ID" value="NEA22558.1"/>
    <property type="molecule type" value="Genomic_DNA"/>
</dbReference>
<evidence type="ECO:0000313" key="3">
    <source>
        <dbReference type="EMBL" id="NEA22558.1"/>
    </source>
</evidence>
<sequence length="163" mass="18332">MPLYILKPEPDRDLYIEWSTIVDAPVGHGTRAEWVADGIAPARLDRADRTGTSAYRPLDVGAWDDAELMVAEPLGRRRLLPRDHLIDYTLALYRGAVTDAYGLTRPTESDAGYPPEPSQRSRAVRTHQRRCRRCNPAGNPAPLTVDGMAYARRRKARTRGSRH</sequence>
<feature type="compositionally biased region" description="Basic residues" evidence="1">
    <location>
        <begin position="122"/>
        <end position="133"/>
    </location>
</feature>
<dbReference type="EMBL" id="JAAGLI010000093">
    <property type="protein sequence ID" value="NEA21598.1"/>
    <property type="molecule type" value="Genomic_DNA"/>
</dbReference>
<feature type="compositionally biased region" description="Basic residues" evidence="1">
    <location>
        <begin position="151"/>
        <end position="163"/>
    </location>
</feature>
<name>A0A6L9Q981_9ACTN</name>
<organism evidence="2 4">
    <name type="scientific">Actinomadura bangladeshensis</name>
    <dbReference type="NCBI Taxonomy" id="453573"/>
    <lineage>
        <taxon>Bacteria</taxon>
        <taxon>Bacillati</taxon>
        <taxon>Actinomycetota</taxon>
        <taxon>Actinomycetes</taxon>
        <taxon>Streptosporangiales</taxon>
        <taxon>Thermomonosporaceae</taxon>
        <taxon>Actinomadura</taxon>
    </lineage>
</organism>
<dbReference type="AlphaFoldDB" id="A0A6L9Q981"/>
<evidence type="ECO:0000313" key="2">
    <source>
        <dbReference type="EMBL" id="NEA21598.1"/>
    </source>
</evidence>
<evidence type="ECO:0000313" key="4">
    <source>
        <dbReference type="Proteomes" id="UP000475532"/>
    </source>
</evidence>
<dbReference type="RefSeq" id="WP_163053223.1">
    <property type="nucleotide sequence ID" value="NZ_JAAGLI010000093.1"/>
</dbReference>
<proteinExistence type="predicted"/>